<reference evidence="2 3" key="1">
    <citation type="journal article" date="2019" name="Int. J. Syst. Evol. Microbiol.">
        <title>The Global Catalogue of Microorganisms (GCM) 10K type strain sequencing project: providing services to taxonomists for standard genome sequencing and annotation.</title>
        <authorList>
            <consortium name="The Broad Institute Genomics Platform"/>
            <consortium name="The Broad Institute Genome Sequencing Center for Infectious Disease"/>
            <person name="Wu L."/>
            <person name="Ma J."/>
        </authorList>
    </citation>
    <scope>NUCLEOTIDE SEQUENCE [LARGE SCALE GENOMIC DNA]</scope>
    <source>
        <strain evidence="2 3">JCM 16083</strain>
    </source>
</reference>
<evidence type="ECO:0000313" key="3">
    <source>
        <dbReference type="Proteomes" id="UP001501126"/>
    </source>
</evidence>
<dbReference type="InterPro" id="IPR029058">
    <property type="entry name" value="AB_hydrolase_fold"/>
</dbReference>
<dbReference type="Gene3D" id="3.40.50.1820">
    <property type="entry name" value="alpha/beta hydrolase"/>
    <property type="match status" value="1"/>
</dbReference>
<gene>
    <name evidence="2" type="ORF">GCM10009118_16300</name>
</gene>
<sequence>MKLKIQKTAKVAVQGNPETAKYCWIVLHGYGQLADYFIRKFSSLDEKEHFVIAPEGIHRFYLKGTSGRVGASWMTKEERQDDITDNIQYLDQVAAELAANHSFEKVVVLGFSQGASTAARWIQQGQFPIDCFVQWAGVFPPDLELPSENNRFDTIRHLVVIGKEDPYFKNQDDLSQPEQVKRVSKDPKVIWFAGDHNIYPEPLADVCKEIVGQN</sequence>
<accession>A0ABN1MPJ8</accession>
<organism evidence="2 3">
    <name type="scientific">Wandonia haliotis</name>
    <dbReference type="NCBI Taxonomy" id="574963"/>
    <lineage>
        <taxon>Bacteria</taxon>
        <taxon>Pseudomonadati</taxon>
        <taxon>Bacteroidota</taxon>
        <taxon>Flavobacteriia</taxon>
        <taxon>Flavobacteriales</taxon>
        <taxon>Crocinitomicaceae</taxon>
        <taxon>Wandonia</taxon>
    </lineage>
</organism>
<name>A0ABN1MPJ8_9FLAO</name>
<dbReference type="SUPFAM" id="SSF53474">
    <property type="entry name" value="alpha/beta-Hydrolases"/>
    <property type="match status" value="1"/>
</dbReference>
<dbReference type="InterPro" id="IPR005645">
    <property type="entry name" value="FSH-like_dom"/>
</dbReference>
<dbReference type="Proteomes" id="UP001501126">
    <property type="component" value="Unassembled WGS sequence"/>
</dbReference>
<keyword evidence="3" id="KW-1185">Reference proteome</keyword>
<proteinExistence type="predicted"/>
<dbReference type="RefSeq" id="WP_343786473.1">
    <property type="nucleotide sequence ID" value="NZ_BAAAFH010000011.1"/>
</dbReference>
<dbReference type="Pfam" id="PF03959">
    <property type="entry name" value="FSH1"/>
    <property type="match status" value="1"/>
</dbReference>
<evidence type="ECO:0000259" key="1">
    <source>
        <dbReference type="Pfam" id="PF03959"/>
    </source>
</evidence>
<dbReference type="EMBL" id="BAAAFH010000011">
    <property type="protein sequence ID" value="GAA0875221.1"/>
    <property type="molecule type" value="Genomic_DNA"/>
</dbReference>
<feature type="domain" description="Serine hydrolase" evidence="1">
    <location>
        <begin position="26"/>
        <end position="198"/>
    </location>
</feature>
<protein>
    <submittedName>
        <fullName evidence="2">Esterase</fullName>
    </submittedName>
</protein>
<comment type="caution">
    <text evidence="2">The sequence shown here is derived from an EMBL/GenBank/DDBJ whole genome shotgun (WGS) entry which is preliminary data.</text>
</comment>
<evidence type="ECO:0000313" key="2">
    <source>
        <dbReference type="EMBL" id="GAA0875221.1"/>
    </source>
</evidence>